<gene>
    <name evidence="3" type="ORF">F9K24_12115</name>
</gene>
<evidence type="ECO:0000259" key="2">
    <source>
        <dbReference type="Pfam" id="PF08327"/>
    </source>
</evidence>
<dbReference type="InterPro" id="IPR013538">
    <property type="entry name" value="ASHA1/2-like_C"/>
</dbReference>
<protein>
    <submittedName>
        <fullName evidence="3">SRPBCC domain-containing protein</fullName>
    </submittedName>
</protein>
<organism evidence="3 4">
    <name type="scientific">Leptonema illini</name>
    <dbReference type="NCBI Taxonomy" id="183"/>
    <lineage>
        <taxon>Bacteria</taxon>
        <taxon>Pseudomonadati</taxon>
        <taxon>Spirochaetota</taxon>
        <taxon>Spirochaetia</taxon>
        <taxon>Leptospirales</taxon>
        <taxon>Leptospiraceae</taxon>
        <taxon>Leptonema</taxon>
    </lineage>
</organism>
<dbReference type="Proteomes" id="UP000460298">
    <property type="component" value="Unassembled WGS sequence"/>
</dbReference>
<comment type="caution">
    <text evidence="3">The sequence shown here is derived from an EMBL/GenBank/DDBJ whole genome shotgun (WGS) entry which is preliminary data.</text>
</comment>
<feature type="domain" description="Activator of Hsp90 ATPase homologue 1/2-like C-terminal" evidence="2">
    <location>
        <begin position="15"/>
        <end position="141"/>
    </location>
</feature>
<name>A0A833H0U6_9LEPT</name>
<dbReference type="SUPFAM" id="SSF55961">
    <property type="entry name" value="Bet v1-like"/>
    <property type="match status" value="1"/>
</dbReference>
<dbReference type="InterPro" id="IPR023393">
    <property type="entry name" value="START-like_dom_sf"/>
</dbReference>
<accession>A0A833H0U6</accession>
<evidence type="ECO:0000256" key="1">
    <source>
        <dbReference type="ARBA" id="ARBA00006817"/>
    </source>
</evidence>
<sequence length="142" mass="16078">MLIDRTLQKTTVIHATTEAVWDALINPAKIKEYLYGTDTECDWKEGSPLVFRGQYDGHTYEDRGTILDIEPGRSLSYSYWSSMSPLPDLPENYATVSFQLLPANGAITLQLTQRGFTSEEGFSHSDTGWDQVLQKLKEIAER</sequence>
<dbReference type="EMBL" id="WBUI01000011">
    <property type="protein sequence ID" value="KAB2932023.1"/>
    <property type="molecule type" value="Genomic_DNA"/>
</dbReference>
<dbReference type="Pfam" id="PF08327">
    <property type="entry name" value="AHSA1"/>
    <property type="match status" value="1"/>
</dbReference>
<dbReference type="CDD" id="cd07814">
    <property type="entry name" value="SRPBCC_CalC_Aha1-like"/>
    <property type="match status" value="1"/>
</dbReference>
<dbReference type="AlphaFoldDB" id="A0A833H0U6"/>
<reference evidence="3 4" key="1">
    <citation type="submission" date="2019-10" db="EMBL/GenBank/DDBJ databases">
        <title>Extracellular Electron Transfer in a Candidatus Methanoperedens spp. Enrichment Culture.</title>
        <authorList>
            <person name="Berger S."/>
            <person name="Rangel Shaw D."/>
            <person name="Berben T."/>
            <person name="In 'T Zandt M."/>
            <person name="Frank J."/>
            <person name="Reimann J."/>
            <person name="Jetten M.S.M."/>
            <person name="Welte C.U."/>
        </authorList>
    </citation>
    <scope>NUCLEOTIDE SEQUENCE [LARGE SCALE GENOMIC DNA]</scope>
    <source>
        <strain evidence="3">SB12</strain>
    </source>
</reference>
<evidence type="ECO:0000313" key="3">
    <source>
        <dbReference type="EMBL" id="KAB2932023.1"/>
    </source>
</evidence>
<proteinExistence type="inferred from homology"/>
<comment type="similarity">
    <text evidence="1">Belongs to the AHA1 family.</text>
</comment>
<dbReference type="Gene3D" id="3.30.530.20">
    <property type="match status" value="1"/>
</dbReference>
<evidence type="ECO:0000313" key="4">
    <source>
        <dbReference type="Proteomes" id="UP000460298"/>
    </source>
</evidence>